<protein>
    <recommendedName>
        <fullName evidence="6">WD repeat-containing protein 44</fullName>
    </recommendedName>
</protein>
<gene>
    <name evidence="4" type="ORF">RJ639_013271</name>
</gene>
<keyword evidence="1 3" id="KW-0853">WD repeat</keyword>
<feature type="non-terminal residue" evidence="4">
    <location>
        <position position="1"/>
    </location>
</feature>
<name>A0AA88VH12_9ASTE</name>
<dbReference type="InterPro" id="IPR001680">
    <property type="entry name" value="WD40_rpt"/>
</dbReference>
<dbReference type="EMBL" id="JAVXUP010001743">
    <property type="protein sequence ID" value="KAK3008532.1"/>
    <property type="molecule type" value="Genomic_DNA"/>
</dbReference>
<dbReference type="Pfam" id="PF00400">
    <property type="entry name" value="WD40"/>
    <property type="match status" value="4"/>
</dbReference>
<dbReference type="PANTHER" id="PTHR14221">
    <property type="entry name" value="WD REPEAT DOMAIN 44"/>
    <property type="match status" value="1"/>
</dbReference>
<organism evidence="4 5">
    <name type="scientific">Escallonia herrerae</name>
    <dbReference type="NCBI Taxonomy" id="1293975"/>
    <lineage>
        <taxon>Eukaryota</taxon>
        <taxon>Viridiplantae</taxon>
        <taxon>Streptophyta</taxon>
        <taxon>Embryophyta</taxon>
        <taxon>Tracheophyta</taxon>
        <taxon>Spermatophyta</taxon>
        <taxon>Magnoliopsida</taxon>
        <taxon>eudicotyledons</taxon>
        <taxon>Gunneridae</taxon>
        <taxon>Pentapetalae</taxon>
        <taxon>asterids</taxon>
        <taxon>campanulids</taxon>
        <taxon>Escalloniales</taxon>
        <taxon>Escalloniaceae</taxon>
        <taxon>Escallonia</taxon>
    </lineage>
</organism>
<evidence type="ECO:0000256" key="1">
    <source>
        <dbReference type="ARBA" id="ARBA00022574"/>
    </source>
</evidence>
<proteinExistence type="predicted"/>
<feature type="repeat" description="WD" evidence="3">
    <location>
        <begin position="371"/>
        <end position="403"/>
    </location>
</feature>
<dbReference type="InterPro" id="IPR036322">
    <property type="entry name" value="WD40_repeat_dom_sf"/>
</dbReference>
<keyword evidence="2" id="KW-0677">Repeat</keyword>
<dbReference type="PROSITE" id="PS50294">
    <property type="entry name" value="WD_REPEATS_REGION"/>
    <property type="match status" value="2"/>
</dbReference>
<dbReference type="PANTHER" id="PTHR14221:SF57">
    <property type="entry name" value="TRANSDUCIN_WD40 REPEAT-LIKE SUPERFAMILY PROTEIN"/>
    <property type="match status" value="1"/>
</dbReference>
<dbReference type="AlphaFoldDB" id="A0AA88VH12"/>
<accession>A0AA88VH12</accession>
<evidence type="ECO:0000313" key="4">
    <source>
        <dbReference type="EMBL" id="KAK3008532.1"/>
    </source>
</evidence>
<evidence type="ECO:0000313" key="5">
    <source>
        <dbReference type="Proteomes" id="UP001188597"/>
    </source>
</evidence>
<dbReference type="SUPFAM" id="SSF50978">
    <property type="entry name" value="WD40 repeat-like"/>
    <property type="match status" value="1"/>
</dbReference>
<evidence type="ECO:0008006" key="6">
    <source>
        <dbReference type="Google" id="ProtNLM"/>
    </source>
</evidence>
<dbReference type="Gene3D" id="2.130.10.10">
    <property type="entry name" value="YVTN repeat-like/Quinoprotein amine dehydrogenase"/>
    <property type="match status" value="1"/>
</dbReference>
<comment type="caution">
    <text evidence="4">The sequence shown here is derived from an EMBL/GenBank/DDBJ whole genome shotgun (WGS) entry which is preliminary data.</text>
</comment>
<feature type="repeat" description="WD" evidence="3">
    <location>
        <begin position="267"/>
        <end position="308"/>
    </location>
</feature>
<dbReference type="InterPro" id="IPR015943">
    <property type="entry name" value="WD40/YVTN_repeat-like_dom_sf"/>
</dbReference>
<feature type="repeat" description="WD" evidence="3">
    <location>
        <begin position="552"/>
        <end position="584"/>
    </location>
</feature>
<dbReference type="PROSITE" id="PS50082">
    <property type="entry name" value="WD_REPEATS_2"/>
    <property type="match status" value="4"/>
</dbReference>
<dbReference type="InterPro" id="IPR020472">
    <property type="entry name" value="WD40_PAC1"/>
</dbReference>
<dbReference type="PRINTS" id="PR00320">
    <property type="entry name" value="GPROTEINBRPT"/>
</dbReference>
<feature type="repeat" description="WD" evidence="3">
    <location>
        <begin position="415"/>
        <end position="440"/>
    </location>
</feature>
<dbReference type="Proteomes" id="UP001188597">
    <property type="component" value="Unassembled WGS sequence"/>
</dbReference>
<evidence type="ECO:0000256" key="2">
    <source>
        <dbReference type="ARBA" id="ARBA00022737"/>
    </source>
</evidence>
<reference evidence="4" key="1">
    <citation type="submission" date="2022-12" db="EMBL/GenBank/DDBJ databases">
        <title>Draft genome assemblies for two species of Escallonia (Escalloniales).</title>
        <authorList>
            <person name="Chanderbali A."/>
            <person name="Dervinis C."/>
            <person name="Anghel I."/>
            <person name="Soltis D."/>
            <person name="Soltis P."/>
            <person name="Zapata F."/>
        </authorList>
    </citation>
    <scope>NUCLEOTIDE SEQUENCE</scope>
    <source>
        <strain evidence="4">UCBG64.0493</strain>
        <tissue evidence="4">Leaf</tissue>
    </source>
</reference>
<sequence>MGSFSDDDEEYRFFDAQENIASVSNSVSKCREGPDSSSFMYNLWIRSPASVEERRNKFFRWMGIGLEDRILVDNSADPDSGVLNGGFDRIMKTSGAVLRSPVFEDEFSSSRSSVSSWSGDTSDLSRGSASTENFVCRFGNTDGGPGCNVDGLRRDGELKKLKVGWKDQLVTAEECEDTPGSYTAVHQVVQSEIEVAGSSETVVHRVKKRWLNRLRSMSCIVDRQGKADDTGRSGSDAIRRARIQRVRARHCKKRLKELSALFIGQDIQAHEGAILTMKFSPDGQYLASAGEDRIVRVWQVVEDERANEVDIPDLDPSCIYFTVNHLSELAPLMMEKERISKLKSLKKTAESACVVFPPKVFRLLEKPLHEFHGHNGEILDLSWSNKNCLLSSSVDKNVRLWRVGCDHCLEVFSHMTCVQFNPVDDNYFISGSIDGKVRIWVINGCQVVDWTDIKDIVTAVSYRPDGQGGIVGSMKGNCRFFTVSDNHLQLEAQTSFNSKKKSPCKRITGLQFFPQDPSKVMVTCADSLVRILHGTDVIGKYRGLRNVGNQISAEFTSDGKHIVSAGEDSNIYLWNCHTQEDSSLSQPKTTRSFEYFSTNASVAVPWFGLKMGNSSHVLDEISSNKLPFSSSACFSLCQDFSLDSIPKGSATWPEENLPSSSPRGAPSAVGKSQYRFLRTSCQSASNSHAWGLVIVTAGWDGRIRSFHNYGLP</sequence>
<evidence type="ECO:0000256" key="3">
    <source>
        <dbReference type="PROSITE-ProRule" id="PRU00221"/>
    </source>
</evidence>
<keyword evidence="5" id="KW-1185">Reference proteome</keyword>
<dbReference type="InterPro" id="IPR040324">
    <property type="entry name" value="WDR44/Dgr2"/>
</dbReference>
<dbReference type="SMART" id="SM00320">
    <property type="entry name" value="WD40"/>
    <property type="match status" value="6"/>
</dbReference>